<dbReference type="InterPro" id="IPR016915">
    <property type="entry name" value="UCP029342"/>
</dbReference>
<evidence type="ECO:0000313" key="10">
    <source>
        <dbReference type="Proteomes" id="UP000198824"/>
    </source>
</evidence>
<keyword evidence="6 7" id="KW-0961">Cell wall biogenesis/degradation</keyword>
<evidence type="ECO:0000256" key="1">
    <source>
        <dbReference type="ARBA" id="ARBA00004752"/>
    </source>
</evidence>
<evidence type="ECO:0000256" key="6">
    <source>
        <dbReference type="ARBA" id="ARBA00023316"/>
    </source>
</evidence>
<organism evidence="9 10">
    <name type="scientific">Sphingomonas jatrophae</name>
    <dbReference type="NCBI Taxonomy" id="1166337"/>
    <lineage>
        <taxon>Bacteria</taxon>
        <taxon>Pseudomonadati</taxon>
        <taxon>Pseudomonadota</taxon>
        <taxon>Alphaproteobacteria</taxon>
        <taxon>Sphingomonadales</taxon>
        <taxon>Sphingomonadaceae</taxon>
        <taxon>Sphingomonas</taxon>
    </lineage>
</organism>
<dbReference type="OrthoDB" id="463216at2"/>
<dbReference type="Pfam" id="PF03734">
    <property type="entry name" value="YkuD"/>
    <property type="match status" value="1"/>
</dbReference>
<keyword evidence="5 7" id="KW-0573">Peptidoglycan synthesis</keyword>
<dbReference type="PANTHER" id="PTHR30582">
    <property type="entry name" value="L,D-TRANSPEPTIDASE"/>
    <property type="match status" value="1"/>
</dbReference>
<name>A0A1I6M9I8_9SPHN</name>
<evidence type="ECO:0000256" key="2">
    <source>
        <dbReference type="ARBA" id="ARBA00005992"/>
    </source>
</evidence>
<evidence type="ECO:0000256" key="4">
    <source>
        <dbReference type="ARBA" id="ARBA00022960"/>
    </source>
</evidence>
<comment type="pathway">
    <text evidence="1 7">Cell wall biogenesis; peptidoglycan biosynthesis.</text>
</comment>
<protein>
    <submittedName>
        <fullName evidence="9">L,D-transpeptidase catalytic domain</fullName>
    </submittedName>
</protein>
<keyword evidence="4 7" id="KW-0133">Cell shape</keyword>
<dbReference type="PIRSF" id="PIRSF029342">
    <property type="entry name" value="UCP029342_ErfK/YbiS/YcfS/YnhG"/>
    <property type="match status" value="1"/>
</dbReference>
<feature type="active site" description="Proton donor/acceptor" evidence="7">
    <location>
        <position position="125"/>
    </location>
</feature>
<dbReference type="InterPro" id="IPR038063">
    <property type="entry name" value="Transpep_catalytic_dom"/>
</dbReference>
<dbReference type="EMBL" id="FOZG01000003">
    <property type="protein sequence ID" value="SFS12359.1"/>
    <property type="molecule type" value="Genomic_DNA"/>
</dbReference>
<evidence type="ECO:0000313" key="9">
    <source>
        <dbReference type="EMBL" id="SFS12359.1"/>
    </source>
</evidence>
<proteinExistence type="inferred from homology"/>
<dbReference type="GO" id="GO:0071972">
    <property type="term" value="F:peptidoglycan L,D-transpeptidase activity"/>
    <property type="evidence" value="ECO:0007669"/>
    <property type="project" value="TreeGrafter"/>
</dbReference>
<comment type="similarity">
    <text evidence="2">Belongs to the YkuD family.</text>
</comment>
<dbReference type="GO" id="GO:0016740">
    <property type="term" value="F:transferase activity"/>
    <property type="evidence" value="ECO:0007669"/>
    <property type="project" value="UniProtKB-KW"/>
</dbReference>
<dbReference type="GO" id="GO:0071555">
    <property type="term" value="P:cell wall organization"/>
    <property type="evidence" value="ECO:0007669"/>
    <property type="project" value="UniProtKB-UniRule"/>
</dbReference>
<evidence type="ECO:0000256" key="3">
    <source>
        <dbReference type="ARBA" id="ARBA00022679"/>
    </source>
</evidence>
<dbReference type="PROSITE" id="PS52029">
    <property type="entry name" value="LD_TPASE"/>
    <property type="match status" value="1"/>
</dbReference>
<gene>
    <name evidence="9" type="ORF">SAMN05192580_3727</name>
</gene>
<reference evidence="9 10" key="1">
    <citation type="submission" date="2016-10" db="EMBL/GenBank/DDBJ databases">
        <authorList>
            <person name="de Groot N.N."/>
        </authorList>
    </citation>
    <scope>NUCLEOTIDE SEQUENCE [LARGE SCALE GENOMIC DNA]</scope>
    <source>
        <strain evidence="9 10">S5-249</strain>
    </source>
</reference>
<dbReference type="InterPro" id="IPR050979">
    <property type="entry name" value="LD-transpeptidase"/>
</dbReference>
<dbReference type="Gene3D" id="2.40.440.10">
    <property type="entry name" value="L,D-transpeptidase catalytic domain-like"/>
    <property type="match status" value="1"/>
</dbReference>
<keyword evidence="3" id="KW-0808">Transferase</keyword>
<dbReference type="GO" id="GO:0005576">
    <property type="term" value="C:extracellular region"/>
    <property type="evidence" value="ECO:0007669"/>
    <property type="project" value="TreeGrafter"/>
</dbReference>
<dbReference type="STRING" id="1166337.SAMN05192580_3727"/>
<dbReference type="NCBIfam" id="NF004785">
    <property type="entry name" value="PRK06132.1-2"/>
    <property type="match status" value="1"/>
</dbReference>
<dbReference type="GO" id="GO:0018104">
    <property type="term" value="P:peptidoglycan-protein cross-linking"/>
    <property type="evidence" value="ECO:0007669"/>
    <property type="project" value="TreeGrafter"/>
</dbReference>
<dbReference type="CDD" id="cd16913">
    <property type="entry name" value="YkuD_like"/>
    <property type="match status" value="1"/>
</dbReference>
<sequence length="319" mass="34035">MNRLLLIAVAAEVAFQPCVAVVAAVPAPTGKRMEQLKPGESFWAPQVAPAGPVIVIVSLAAQRAYVYRNGIPIGVTTVSTGKPGHETPTGVFTILQKAKDHKSNLYSSAPMPFMQRLTWDGIALHAGNLPGYPASHGCVRLPLAFARALFGVTQLGLTVVITDQPNVPEIAPTGPLLAPLEDRHASPTAYHWRPERAPNGPISVLISAKDKRIIVLRDGVEIGSSEVRIDEPVDQTSAYTLGSIDEAGVHWLRLALPGQPFTDGEVSEAERGRVHLPEGFRSRLAEALQPGATLLVLRESIASSGTGAKLRVLESDDSR</sequence>
<dbReference type="SUPFAM" id="SSF141523">
    <property type="entry name" value="L,D-transpeptidase catalytic domain-like"/>
    <property type="match status" value="1"/>
</dbReference>
<keyword evidence="10" id="KW-1185">Reference proteome</keyword>
<dbReference type="PANTHER" id="PTHR30582:SF2">
    <property type="entry name" value="L,D-TRANSPEPTIDASE YCIB-RELATED"/>
    <property type="match status" value="1"/>
</dbReference>
<evidence type="ECO:0000259" key="8">
    <source>
        <dbReference type="PROSITE" id="PS52029"/>
    </source>
</evidence>
<dbReference type="Proteomes" id="UP000198824">
    <property type="component" value="Unassembled WGS sequence"/>
</dbReference>
<feature type="active site" description="Nucleophile" evidence="7">
    <location>
        <position position="138"/>
    </location>
</feature>
<dbReference type="InterPro" id="IPR005490">
    <property type="entry name" value="LD_TPept_cat_dom"/>
</dbReference>
<dbReference type="UniPathway" id="UPA00219"/>
<evidence type="ECO:0000256" key="7">
    <source>
        <dbReference type="PROSITE-ProRule" id="PRU01373"/>
    </source>
</evidence>
<evidence type="ECO:0000256" key="5">
    <source>
        <dbReference type="ARBA" id="ARBA00022984"/>
    </source>
</evidence>
<feature type="domain" description="L,D-TPase catalytic" evidence="8">
    <location>
        <begin position="53"/>
        <end position="162"/>
    </location>
</feature>
<dbReference type="AlphaFoldDB" id="A0A1I6M9I8"/>
<dbReference type="GO" id="GO:0008360">
    <property type="term" value="P:regulation of cell shape"/>
    <property type="evidence" value="ECO:0007669"/>
    <property type="project" value="UniProtKB-UniRule"/>
</dbReference>
<accession>A0A1I6M9I8</accession>
<dbReference type="RefSeq" id="WP_093317006.1">
    <property type="nucleotide sequence ID" value="NZ_FOZG01000003.1"/>
</dbReference>